<proteinExistence type="predicted"/>
<dbReference type="InterPro" id="IPR043502">
    <property type="entry name" value="DNA/RNA_pol_sf"/>
</dbReference>
<dbReference type="AlphaFoldDB" id="A0AA47MH49"/>
<evidence type="ECO:0000313" key="3">
    <source>
        <dbReference type="Proteomes" id="UP001174136"/>
    </source>
</evidence>
<organism evidence="2 3">
    <name type="scientific">Merluccius polli</name>
    <name type="common">Benguela hake</name>
    <name type="synonym">Merluccius cadenati</name>
    <dbReference type="NCBI Taxonomy" id="89951"/>
    <lineage>
        <taxon>Eukaryota</taxon>
        <taxon>Metazoa</taxon>
        <taxon>Chordata</taxon>
        <taxon>Craniata</taxon>
        <taxon>Vertebrata</taxon>
        <taxon>Euteleostomi</taxon>
        <taxon>Actinopterygii</taxon>
        <taxon>Neopterygii</taxon>
        <taxon>Teleostei</taxon>
        <taxon>Neoteleostei</taxon>
        <taxon>Acanthomorphata</taxon>
        <taxon>Zeiogadaria</taxon>
        <taxon>Gadariae</taxon>
        <taxon>Gadiformes</taxon>
        <taxon>Gadoidei</taxon>
        <taxon>Merlucciidae</taxon>
        <taxon>Merluccius</taxon>
    </lineage>
</organism>
<dbReference type="PANTHER" id="PTHR19446">
    <property type="entry name" value="REVERSE TRANSCRIPTASES"/>
    <property type="match status" value="1"/>
</dbReference>
<accession>A0AA47MH49</accession>
<evidence type="ECO:0000259" key="1">
    <source>
        <dbReference type="PROSITE" id="PS50878"/>
    </source>
</evidence>
<dbReference type="CDD" id="cd01650">
    <property type="entry name" value="RT_nLTR_like"/>
    <property type="match status" value="1"/>
</dbReference>
<comment type="caution">
    <text evidence="2">The sequence shown here is derived from an EMBL/GenBank/DDBJ whole genome shotgun (WGS) entry which is preliminary data.</text>
</comment>
<dbReference type="EMBL" id="JAOPHQ010004276">
    <property type="protein sequence ID" value="KAK0139991.1"/>
    <property type="molecule type" value="Genomic_DNA"/>
</dbReference>
<dbReference type="Pfam" id="PF00078">
    <property type="entry name" value="RVT_1"/>
    <property type="match status" value="1"/>
</dbReference>
<gene>
    <name evidence="2" type="ORF">N1851_023098</name>
</gene>
<name>A0AA47MH49_MERPO</name>
<reference evidence="2" key="1">
    <citation type="journal article" date="2023" name="Front. Mar. Sci.">
        <title>A new Merluccius polli reference genome to investigate the effects of global change in West African waters.</title>
        <authorList>
            <person name="Mateo J.L."/>
            <person name="Blanco-Fernandez C."/>
            <person name="Garcia-Vazquez E."/>
            <person name="Machado-Schiaffino G."/>
        </authorList>
    </citation>
    <scope>NUCLEOTIDE SEQUENCE</scope>
    <source>
        <strain evidence="2">C29</strain>
        <tissue evidence="2">Fin</tissue>
    </source>
</reference>
<dbReference type="Proteomes" id="UP001174136">
    <property type="component" value="Unassembled WGS sequence"/>
</dbReference>
<keyword evidence="3" id="KW-1185">Reference proteome</keyword>
<sequence>MAQKMTMEATEGGMEEELPAEGCFIPKEENSTEIKQLCTISLLNMEGKIFFGILARRLTTFMLDDYMDTSVQKGGVPGVPGCLEHTSVISKIIKDAKRNHGDLTVLWLDLTNAYGTIPHKLVERTLKTYHKLLQCYFDKLNMCFTCGNFTTDWQVGIVTGCTISVILFSVATNLAVLASIQQVPIRAFMDDLTITAKSVPEGRWILEDLVKLTDWARMEFKPAKSRSLILRRGRIREGIQEKLAKSLGKWYRADINDKAYTYLTGKYKVWGYQHGVFPRLLWPLLVYEVPVSTVEGLERKMNTYLRRWLDLLLHWHSTGNKLQLPVISVVEEHKETKTRQAMMLRDSQDASVCQADMEIRGMNAGVRNSEMWSDCRRWGRGDQ</sequence>
<dbReference type="PROSITE" id="PS50878">
    <property type="entry name" value="RT_POL"/>
    <property type="match status" value="1"/>
</dbReference>
<protein>
    <recommendedName>
        <fullName evidence="1">Reverse transcriptase domain-containing protein</fullName>
    </recommendedName>
</protein>
<feature type="domain" description="Reverse transcriptase" evidence="1">
    <location>
        <begin position="6"/>
        <end position="255"/>
    </location>
</feature>
<dbReference type="SUPFAM" id="SSF56672">
    <property type="entry name" value="DNA/RNA polymerases"/>
    <property type="match status" value="1"/>
</dbReference>
<evidence type="ECO:0000313" key="2">
    <source>
        <dbReference type="EMBL" id="KAK0139991.1"/>
    </source>
</evidence>
<dbReference type="InterPro" id="IPR000477">
    <property type="entry name" value="RT_dom"/>
</dbReference>